<keyword evidence="7" id="KW-1185">Reference proteome</keyword>
<evidence type="ECO:0000313" key="7">
    <source>
        <dbReference type="Proteomes" id="UP000466785"/>
    </source>
</evidence>
<evidence type="ECO:0000256" key="1">
    <source>
        <dbReference type="ARBA" id="ARBA00022692"/>
    </source>
</evidence>
<dbReference type="SMART" id="SM00304">
    <property type="entry name" value="HAMP"/>
    <property type="match status" value="1"/>
</dbReference>
<evidence type="ECO:0000259" key="4">
    <source>
        <dbReference type="PROSITE" id="PS50125"/>
    </source>
</evidence>
<proteinExistence type="predicted"/>
<dbReference type="KEGG" id="mpof:MPOR_32690"/>
<dbReference type="PROSITE" id="PS50125">
    <property type="entry name" value="GUANYLATE_CYCLASE_2"/>
    <property type="match status" value="1"/>
</dbReference>
<sequence>MPETPRRFSRISIQSKLLLMLLLTSVLSVAVVGAIGFQSGRESLRESVFEQLTLIRSAQARMLEKAMRDLTSSMVVYTRGSTAEQAIAAFTAGYDELRDAEVPPERQQALVEFYQRNYGETDADADRDAAQARVQALLPRGNSQRYLQTTYTLAADTPEDRIELDDPGDGSAWSATNAQYNEFFRQVIKRQHSADALLIDARGNVVYSVGKGIDLGTNIQYGPYRGSNLAEAFKEAMNSNSLDEVVVRDFDTYQPSGIPTAWMVSPIGPAGNVQGVMALALPVDNLNRGLTFNGDWQGAGLGKTGETILVGPDLLMRSESRLFLEDPDAYRSDVVAAGTPVEVADEAIRQGSTILVQPVDTDAVGQALQGATGTLITEDYEGRRTLQAYSPVQTAGLNWVLVAKIDVAEAFAPVATFTRTLVLSTVAIVLVVCIAALLLARVFVRPIRRLETGAEQIGAGDFDVELPVTSRDEFGDLTRAFNQMSSNLQTKERQLTEQRAENHRLLLSLMPEPVLERYRDGEENIAEEHQDVTVLFANVDGLDDLAEQLTAQESLGVVNRLVRQFDAAADNLGVERVRTLHDGYLASCGLTVPRLDSARRTVDLAVEMQHIIDRFNGETGHRLSLRAGINTGIVTSGLLGQSNLVYDIWGSAVNLAYQAHKSPATAGVYVTRPVYEAMRDLRDFTADGEVVANDRVERLWRLSGDRR</sequence>
<dbReference type="Gene3D" id="6.10.340.10">
    <property type="match status" value="1"/>
</dbReference>
<dbReference type="EMBL" id="AP022570">
    <property type="protein sequence ID" value="BBX52243.1"/>
    <property type="molecule type" value="Genomic_DNA"/>
</dbReference>
<dbReference type="InterPro" id="IPR003660">
    <property type="entry name" value="HAMP_dom"/>
</dbReference>
<evidence type="ECO:0000256" key="3">
    <source>
        <dbReference type="SAM" id="Phobius"/>
    </source>
</evidence>
<dbReference type="CDD" id="cd07302">
    <property type="entry name" value="CHD"/>
    <property type="match status" value="1"/>
</dbReference>
<accession>A0A6N4VDM8</accession>
<dbReference type="Gene3D" id="3.30.70.1230">
    <property type="entry name" value="Nucleotide cyclase"/>
    <property type="match status" value="1"/>
</dbReference>
<dbReference type="SMART" id="SM00044">
    <property type="entry name" value="CYCc"/>
    <property type="match status" value="1"/>
</dbReference>
<dbReference type="GO" id="GO:0004016">
    <property type="term" value="F:adenylate cyclase activity"/>
    <property type="evidence" value="ECO:0007669"/>
    <property type="project" value="UniProtKB-ARBA"/>
</dbReference>
<keyword evidence="1 3" id="KW-0812">Transmembrane</keyword>
<dbReference type="GO" id="GO:0035556">
    <property type="term" value="P:intracellular signal transduction"/>
    <property type="evidence" value="ECO:0007669"/>
    <property type="project" value="InterPro"/>
</dbReference>
<name>A0A6N4VDM8_9MYCO</name>
<feature type="domain" description="HAMP" evidence="5">
    <location>
        <begin position="441"/>
        <end position="493"/>
    </location>
</feature>
<dbReference type="SUPFAM" id="SSF55073">
    <property type="entry name" value="Nucleotide cyclase"/>
    <property type="match status" value="1"/>
</dbReference>
<evidence type="ECO:0000313" key="6">
    <source>
        <dbReference type="EMBL" id="BBX52243.1"/>
    </source>
</evidence>
<dbReference type="Proteomes" id="UP000466785">
    <property type="component" value="Chromosome"/>
</dbReference>
<organism evidence="6 7">
    <name type="scientific">Mycolicibacterium poriferae</name>
    <dbReference type="NCBI Taxonomy" id="39694"/>
    <lineage>
        <taxon>Bacteria</taxon>
        <taxon>Bacillati</taxon>
        <taxon>Actinomycetota</taxon>
        <taxon>Actinomycetes</taxon>
        <taxon>Mycobacteriales</taxon>
        <taxon>Mycobacteriaceae</taxon>
        <taxon>Mycolicibacterium</taxon>
    </lineage>
</organism>
<keyword evidence="3" id="KW-0472">Membrane</keyword>
<dbReference type="SUPFAM" id="SSF158472">
    <property type="entry name" value="HAMP domain-like"/>
    <property type="match status" value="1"/>
</dbReference>
<keyword evidence="2 3" id="KW-1133">Transmembrane helix</keyword>
<gene>
    <name evidence="6" type="ORF">MPOR_32690</name>
</gene>
<dbReference type="Pfam" id="PF00211">
    <property type="entry name" value="Guanylate_cyc"/>
    <property type="match status" value="1"/>
</dbReference>
<dbReference type="PANTHER" id="PTHR45655:SF13">
    <property type="entry name" value="SOLUBLE GUANYLATE CYCLASE GCY-32-RELATED"/>
    <property type="match status" value="1"/>
</dbReference>
<dbReference type="PANTHER" id="PTHR45655">
    <property type="entry name" value="GUANYLATE CYCLASE SOLUBLE SUBUNIT BETA-2"/>
    <property type="match status" value="1"/>
</dbReference>
<dbReference type="InterPro" id="IPR001054">
    <property type="entry name" value="A/G_cyclase"/>
</dbReference>
<dbReference type="GO" id="GO:0016020">
    <property type="term" value="C:membrane"/>
    <property type="evidence" value="ECO:0007669"/>
    <property type="project" value="InterPro"/>
</dbReference>
<dbReference type="Pfam" id="PF00672">
    <property type="entry name" value="HAMP"/>
    <property type="match status" value="1"/>
</dbReference>
<dbReference type="AlphaFoldDB" id="A0A6N4VDM8"/>
<dbReference type="InterPro" id="IPR029787">
    <property type="entry name" value="Nucleotide_cyclase"/>
</dbReference>
<dbReference type="CDD" id="cd06225">
    <property type="entry name" value="HAMP"/>
    <property type="match status" value="1"/>
</dbReference>
<feature type="transmembrane region" description="Helical" evidence="3">
    <location>
        <begin position="421"/>
        <end position="440"/>
    </location>
</feature>
<evidence type="ECO:0000256" key="2">
    <source>
        <dbReference type="ARBA" id="ARBA00022989"/>
    </source>
</evidence>
<feature type="domain" description="Guanylate cyclase" evidence="4">
    <location>
        <begin position="533"/>
        <end position="660"/>
    </location>
</feature>
<dbReference type="GO" id="GO:0009190">
    <property type="term" value="P:cyclic nucleotide biosynthetic process"/>
    <property type="evidence" value="ECO:0007669"/>
    <property type="project" value="InterPro"/>
</dbReference>
<evidence type="ECO:0000259" key="5">
    <source>
        <dbReference type="PROSITE" id="PS50885"/>
    </source>
</evidence>
<protein>
    <submittedName>
        <fullName evidence="6">Adenylate/guanylate cyclase domain-containing protein</fullName>
    </submittedName>
</protein>
<dbReference type="PROSITE" id="PS50885">
    <property type="entry name" value="HAMP"/>
    <property type="match status" value="1"/>
</dbReference>
<reference evidence="6 7" key="1">
    <citation type="journal article" date="2019" name="Emerg. Microbes Infect.">
        <title>Comprehensive subspecies identification of 175 nontuberculous mycobacteria species based on 7547 genomic profiles.</title>
        <authorList>
            <person name="Matsumoto Y."/>
            <person name="Kinjo T."/>
            <person name="Motooka D."/>
            <person name="Nabeya D."/>
            <person name="Jung N."/>
            <person name="Uechi K."/>
            <person name="Horii T."/>
            <person name="Iida T."/>
            <person name="Fujita J."/>
            <person name="Nakamura S."/>
        </authorList>
    </citation>
    <scope>NUCLEOTIDE SEQUENCE [LARGE SCALE GENOMIC DNA]</scope>
    <source>
        <strain evidence="6 7">JCM 12603</strain>
    </source>
</reference>